<sequence length="109" mass="12650">MKMKFDRLKLLINQLTETEVSSPETQAVRIYAYGLSYELSKAKDASDLDSNTFEYIYQSMPLKMIESAQGQLLQSGQYYLAEKWQKLISHLNLRHQRLVDAQCKSRLGL</sequence>
<dbReference type="AlphaFoldDB" id="A0A9X1XLL9"/>
<keyword evidence="2" id="KW-1185">Reference proteome</keyword>
<accession>A0A9X1XLL9</accession>
<comment type="caution">
    <text evidence="1">The sequence shown here is derived from an EMBL/GenBank/DDBJ whole genome shotgun (WGS) entry which is preliminary data.</text>
</comment>
<evidence type="ECO:0000313" key="2">
    <source>
        <dbReference type="Proteomes" id="UP001139559"/>
    </source>
</evidence>
<organism evidence="1 2">
    <name type="scientific">Vibrio amylolyticus</name>
    <dbReference type="NCBI Taxonomy" id="2847292"/>
    <lineage>
        <taxon>Bacteria</taxon>
        <taxon>Pseudomonadati</taxon>
        <taxon>Pseudomonadota</taxon>
        <taxon>Gammaproteobacteria</taxon>
        <taxon>Vibrionales</taxon>
        <taxon>Vibrionaceae</taxon>
        <taxon>Vibrio</taxon>
    </lineage>
</organism>
<proteinExistence type="predicted"/>
<reference evidence="1" key="1">
    <citation type="submission" date="2021-11" db="EMBL/GenBank/DDBJ databases">
        <title>Vibrio ZSDE26 sp. nov. and Vibrio ZSDZ34 sp. nov., isolated from coastal seawater in Qingdao.</title>
        <authorList>
            <person name="Zhang P."/>
        </authorList>
    </citation>
    <scope>NUCLEOTIDE SEQUENCE</scope>
    <source>
        <strain evidence="1">ZSDE26</strain>
    </source>
</reference>
<gene>
    <name evidence="1" type="ORF">KP803_14305</name>
</gene>
<name>A0A9X1XLL9_9VIBR</name>
<evidence type="ECO:0000313" key="1">
    <source>
        <dbReference type="EMBL" id="MCK6264450.1"/>
    </source>
</evidence>
<dbReference type="EMBL" id="JAJHVV010000008">
    <property type="protein sequence ID" value="MCK6264450.1"/>
    <property type="molecule type" value="Genomic_DNA"/>
</dbReference>
<protein>
    <submittedName>
        <fullName evidence="1">Uncharacterized protein</fullName>
    </submittedName>
</protein>
<dbReference type="Proteomes" id="UP001139559">
    <property type="component" value="Unassembled WGS sequence"/>
</dbReference>
<dbReference type="RefSeq" id="WP_248009523.1">
    <property type="nucleotide sequence ID" value="NZ_JAJHVV010000008.1"/>
</dbReference>